<evidence type="ECO:0000313" key="1">
    <source>
        <dbReference type="EMBL" id="SOC36296.1"/>
    </source>
</evidence>
<dbReference type="EMBL" id="OBQC01000002">
    <property type="protein sequence ID" value="SOC36296.1"/>
    <property type="molecule type" value="Genomic_DNA"/>
</dbReference>
<proteinExistence type="predicted"/>
<reference evidence="2" key="1">
    <citation type="submission" date="2017-08" db="EMBL/GenBank/DDBJ databases">
        <authorList>
            <person name="Varghese N."/>
            <person name="Submissions S."/>
        </authorList>
    </citation>
    <scope>NUCLEOTIDE SEQUENCE [LARGE SCALE GENOMIC DNA]</scope>
    <source>
        <strain evidence="2">JC23</strain>
    </source>
</reference>
<organism evidence="1 2">
    <name type="scientific">Ureibacillus acetophenoni</name>
    <dbReference type="NCBI Taxonomy" id="614649"/>
    <lineage>
        <taxon>Bacteria</taxon>
        <taxon>Bacillati</taxon>
        <taxon>Bacillota</taxon>
        <taxon>Bacilli</taxon>
        <taxon>Bacillales</taxon>
        <taxon>Caryophanaceae</taxon>
        <taxon>Ureibacillus</taxon>
    </lineage>
</organism>
<dbReference type="Proteomes" id="UP000219252">
    <property type="component" value="Unassembled WGS sequence"/>
</dbReference>
<gene>
    <name evidence="1" type="ORF">SAMN05877842_102210</name>
</gene>
<protein>
    <submittedName>
        <fullName evidence="1">Uncharacterized protein</fullName>
    </submittedName>
</protein>
<sequence length="42" mass="5161">MKIDDEILDKLGVYFVYHDIYNRYGITFETFVDRWMRGILDV</sequence>
<dbReference type="RefSeq" id="WP_268878118.1">
    <property type="nucleotide sequence ID" value="NZ_OBQC01000002.1"/>
</dbReference>
<accession>A0A285U6X4</accession>
<keyword evidence="2" id="KW-1185">Reference proteome</keyword>
<name>A0A285U6X4_9BACL</name>
<dbReference type="AlphaFoldDB" id="A0A285U6X4"/>
<evidence type="ECO:0000313" key="2">
    <source>
        <dbReference type="Proteomes" id="UP000219252"/>
    </source>
</evidence>